<dbReference type="Proteomes" id="UP000322917">
    <property type="component" value="Unassembled WGS sequence"/>
</dbReference>
<accession>A0A1M6NG98</accession>
<dbReference type="RefSeq" id="WP_149736297.1">
    <property type="nucleotide sequence ID" value="NZ_FQZD01000053.1"/>
</dbReference>
<dbReference type="AlphaFoldDB" id="A0A1M6NG98"/>
<name>A0A1M6NG98_9FIRM</name>
<organism evidence="1 2">
    <name type="scientific">Propionispora hippei DSM 15287</name>
    <dbReference type="NCBI Taxonomy" id="1123003"/>
    <lineage>
        <taxon>Bacteria</taxon>
        <taxon>Bacillati</taxon>
        <taxon>Bacillota</taxon>
        <taxon>Negativicutes</taxon>
        <taxon>Selenomonadales</taxon>
        <taxon>Sporomusaceae</taxon>
        <taxon>Propionispora</taxon>
    </lineage>
</organism>
<keyword evidence="2" id="KW-1185">Reference proteome</keyword>
<proteinExistence type="predicted"/>
<evidence type="ECO:0000313" key="2">
    <source>
        <dbReference type="Proteomes" id="UP000322917"/>
    </source>
</evidence>
<evidence type="ECO:0000313" key="1">
    <source>
        <dbReference type="EMBL" id="SHJ94654.1"/>
    </source>
</evidence>
<sequence length="87" mass="9512">MKKIKFLILGGVVFLLLGMPCLKYNGSAPGMSENNPAFSQGLSISGSEIKRRLTSVPSSLAHAWNQVVANLHTAYQTHILQTEKKRS</sequence>
<protein>
    <submittedName>
        <fullName evidence="1">Uncharacterized protein</fullName>
    </submittedName>
</protein>
<reference evidence="1 2" key="1">
    <citation type="submission" date="2016-11" db="EMBL/GenBank/DDBJ databases">
        <authorList>
            <person name="Varghese N."/>
            <person name="Submissions S."/>
        </authorList>
    </citation>
    <scope>NUCLEOTIDE SEQUENCE [LARGE SCALE GENOMIC DNA]</scope>
    <source>
        <strain evidence="1 2">DSM 15287</strain>
    </source>
</reference>
<gene>
    <name evidence="1" type="ORF">SAMN02745170_03763</name>
</gene>
<dbReference type="EMBL" id="FQZD01000053">
    <property type="protein sequence ID" value="SHJ94654.1"/>
    <property type="molecule type" value="Genomic_DNA"/>
</dbReference>